<dbReference type="KEGG" id="cten:18249950"/>
<dbReference type="AlphaFoldDB" id="G3B7E3"/>
<organism evidence="5">
    <name type="scientific">Candida tenuis (strain ATCC 10573 / BCRC 21748 / CBS 615 / JCM 9827 / NBRC 10315 / NRRL Y-1498 / VKM Y-70)</name>
    <name type="common">Yeast</name>
    <name type="synonym">Yamadazyma tenuis</name>
    <dbReference type="NCBI Taxonomy" id="590646"/>
    <lineage>
        <taxon>Eukaryota</taxon>
        <taxon>Fungi</taxon>
        <taxon>Dikarya</taxon>
        <taxon>Ascomycota</taxon>
        <taxon>Saccharomycotina</taxon>
        <taxon>Pichiomycetes</taxon>
        <taxon>Debaryomycetaceae</taxon>
        <taxon>Yamadazyma</taxon>
    </lineage>
</organism>
<dbReference type="RefSeq" id="XP_006688423.1">
    <property type="nucleotide sequence ID" value="XM_006688360.1"/>
</dbReference>
<evidence type="ECO:0000259" key="3">
    <source>
        <dbReference type="PROSITE" id="PS50076"/>
    </source>
</evidence>
<dbReference type="Proteomes" id="UP000000707">
    <property type="component" value="Unassembled WGS sequence"/>
</dbReference>
<dbReference type="OrthoDB" id="442087at2759"/>
<dbReference type="GO" id="GO:0051787">
    <property type="term" value="F:misfolded protein binding"/>
    <property type="evidence" value="ECO:0007669"/>
    <property type="project" value="TreeGrafter"/>
</dbReference>
<dbReference type="SMART" id="SM00271">
    <property type="entry name" value="DnaJ"/>
    <property type="match status" value="1"/>
</dbReference>
<dbReference type="CDD" id="cd06257">
    <property type="entry name" value="DnaJ"/>
    <property type="match status" value="1"/>
</dbReference>
<dbReference type="Pfam" id="PF00226">
    <property type="entry name" value="DnaJ"/>
    <property type="match status" value="1"/>
</dbReference>
<dbReference type="PRINTS" id="PR00625">
    <property type="entry name" value="JDOMAIN"/>
</dbReference>
<dbReference type="InterPro" id="IPR036869">
    <property type="entry name" value="J_dom_sf"/>
</dbReference>
<feature type="compositionally biased region" description="Basic and acidic residues" evidence="2">
    <location>
        <begin position="169"/>
        <end position="179"/>
    </location>
</feature>
<dbReference type="InterPro" id="IPR001623">
    <property type="entry name" value="DnaJ_domain"/>
</dbReference>
<evidence type="ECO:0000256" key="2">
    <source>
        <dbReference type="SAM" id="MobiDB-lite"/>
    </source>
</evidence>
<evidence type="ECO:0000313" key="5">
    <source>
        <dbReference type="Proteomes" id="UP000000707"/>
    </source>
</evidence>
<dbReference type="GO" id="GO:0005783">
    <property type="term" value="C:endoplasmic reticulum"/>
    <property type="evidence" value="ECO:0007669"/>
    <property type="project" value="TreeGrafter"/>
</dbReference>
<dbReference type="PANTHER" id="PTHR44360:SF1">
    <property type="entry name" value="DNAJ HOMOLOG SUBFAMILY B MEMBER 9"/>
    <property type="match status" value="1"/>
</dbReference>
<feature type="compositionally biased region" description="Low complexity" evidence="2">
    <location>
        <begin position="279"/>
        <end position="289"/>
    </location>
</feature>
<accession>G3B7E3</accession>
<feature type="region of interest" description="Disordered" evidence="2">
    <location>
        <begin position="169"/>
        <end position="196"/>
    </location>
</feature>
<dbReference type="HOGENOM" id="CLU_438058_0_0_1"/>
<dbReference type="Gene3D" id="1.10.287.110">
    <property type="entry name" value="DnaJ domain"/>
    <property type="match status" value="1"/>
</dbReference>
<feature type="domain" description="J" evidence="3">
    <location>
        <begin position="3"/>
        <end position="67"/>
    </location>
</feature>
<feature type="compositionally biased region" description="Basic and acidic residues" evidence="2">
    <location>
        <begin position="326"/>
        <end position="338"/>
    </location>
</feature>
<keyword evidence="1" id="KW-0143">Chaperone</keyword>
<dbReference type="PANTHER" id="PTHR44360">
    <property type="entry name" value="DNAJ HOMOLOG SUBFAMILY B MEMBER 9"/>
    <property type="match status" value="1"/>
</dbReference>
<evidence type="ECO:0000313" key="4">
    <source>
        <dbReference type="EMBL" id="EGV62253.1"/>
    </source>
</evidence>
<protein>
    <submittedName>
        <fullName evidence="4">DnaJ-domain-containing protein</fullName>
    </submittedName>
</protein>
<dbReference type="SUPFAM" id="SSF46565">
    <property type="entry name" value="Chaperone J-domain"/>
    <property type="match status" value="1"/>
</dbReference>
<proteinExistence type="predicted"/>
<dbReference type="InterPro" id="IPR051948">
    <property type="entry name" value="Hsp70_co-chaperone_J-domain"/>
</dbReference>
<feature type="region of interest" description="Disordered" evidence="2">
    <location>
        <begin position="392"/>
        <end position="448"/>
    </location>
</feature>
<evidence type="ECO:0000256" key="1">
    <source>
        <dbReference type="ARBA" id="ARBA00023186"/>
    </source>
</evidence>
<dbReference type="GeneID" id="18249950"/>
<dbReference type="STRING" id="590646.G3B7E3"/>
<dbReference type="PROSITE" id="PS50076">
    <property type="entry name" value="DNAJ_2"/>
    <property type="match status" value="1"/>
</dbReference>
<reference evidence="4 5" key="1">
    <citation type="journal article" date="2011" name="Proc. Natl. Acad. Sci. U.S.A.">
        <title>Comparative genomics of xylose-fermenting fungi for enhanced biofuel production.</title>
        <authorList>
            <person name="Wohlbach D.J."/>
            <person name="Kuo A."/>
            <person name="Sato T.K."/>
            <person name="Potts K.M."/>
            <person name="Salamov A.A."/>
            <person name="LaButti K.M."/>
            <person name="Sun H."/>
            <person name="Clum A."/>
            <person name="Pangilinan J.L."/>
            <person name="Lindquist E.A."/>
            <person name="Lucas S."/>
            <person name="Lapidus A."/>
            <person name="Jin M."/>
            <person name="Gunawan C."/>
            <person name="Balan V."/>
            <person name="Dale B.E."/>
            <person name="Jeffries T.W."/>
            <person name="Zinkel R."/>
            <person name="Barry K.W."/>
            <person name="Grigoriev I.V."/>
            <person name="Gasch A.P."/>
        </authorList>
    </citation>
    <scope>NUCLEOTIDE SEQUENCE [LARGE SCALE GENOMIC DNA]</scope>
    <source>
        <strain evidence="5">ATCC 10573 / BCRC 21748 / CBS 615 / JCM 9827 / NBRC 10315 / NRRL Y-1498 / VKM Y-70</strain>
    </source>
</reference>
<dbReference type="GO" id="GO:0051087">
    <property type="term" value="F:protein-folding chaperone binding"/>
    <property type="evidence" value="ECO:0007669"/>
    <property type="project" value="TreeGrafter"/>
</dbReference>
<feature type="compositionally biased region" description="Polar residues" evidence="2">
    <location>
        <begin position="400"/>
        <end position="431"/>
    </location>
</feature>
<keyword evidence="5" id="KW-1185">Reference proteome</keyword>
<dbReference type="GO" id="GO:0036503">
    <property type="term" value="P:ERAD pathway"/>
    <property type="evidence" value="ECO:0007669"/>
    <property type="project" value="TreeGrafter"/>
</dbReference>
<name>G3B7E3_CANTC</name>
<feature type="compositionally biased region" description="Polar residues" evidence="2">
    <location>
        <begin position="354"/>
        <end position="365"/>
    </location>
</feature>
<dbReference type="EMBL" id="GL996527">
    <property type="protein sequence ID" value="EGV62253.1"/>
    <property type="molecule type" value="Genomic_DNA"/>
</dbReference>
<feature type="region of interest" description="Disordered" evidence="2">
    <location>
        <begin position="227"/>
        <end position="380"/>
    </location>
</feature>
<dbReference type="eggNOG" id="KOG0713">
    <property type="taxonomic scope" value="Eukaryota"/>
</dbReference>
<gene>
    <name evidence="4" type="ORF">CANTEDRAFT_136187</name>
</gene>
<sequence>MSDYYQLLGVGYDASQEDISKSFKKLAVKYHPDKSKDPKHHEVFIQLNQAYETLKSQDTRRQYDIQHNFNTKSSSLHEFFTTSGYTDAYTHPRYTSYDRGSKFAWSQFKTHFTTSDLLQKQRQAYAEKVRRDVELKKAQEKAEREREALRQEMERVKLNHLEKLREMKEAEQARNKEQQQARQAATTEESGDFDANMYNQRKKQAYRAQWSEPLRAYDGDIFETNFARRKKPVDPPQPNSSADFGHKGNQFDPIVVDDDTEVEMRPGSVEVEEIEINTPSSAGPSGSSSMGTAESDHESSSSGSSVDANATFNDNDDDNENYDNNVKTESDEEEHHGSYSEPIVVEEPGEKNETSGVSSPSSPKRNLSEIPQLRPSKRAKVEPFSMNDLHASLGPDIGSDNLSNLRESLPNYSDNEQKPSGTNQSHNSSFKTSKRHKVAEYSDGTSKAETLHTPINKSQTRGYGYQEPVGMSDFNASTIVNAIRPPNPPSISVNHHLTKTTWDGYVRSMLSYQQKFIEYRTKIINYQAERASRDSELIVACNQNIDLFQLYLKCLDQDSVVLTRFAENIKVFNQTLKDYKNNCDWVEKIKLLS</sequence>